<keyword evidence="6" id="KW-0460">Magnesium</keyword>
<feature type="domain" description="Tryptophan synthase beta chain-like PALP" evidence="9">
    <location>
        <begin position="18"/>
        <end position="306"/>
    </location>
</feature>
<keyword evidence="7" id="KW-0663">Pyridoxal phosphate</keyword>
<proteinExistence type="inferred from homology"/>
<comment type="similarity">
    <text evidence="5">Belongs to the serine/threonine dehydratase family.</text>
</comment>
<evidence type="ECO:0000256" key="3">
    <source>
        <dbReference type="ARBA" id="ARBA00001936"/>
    </source>
</evidence>
<protein>
    <submittedName>
        <fullName evidence="10">Pyridoxal-phosphate dependent enzyme</fullName>
    </submittedName>
</protein>
<dbReference type="GO" id="GO:0030378">
    <property type="term" value="F:serine racemase activity"/>
    <property type="evidence" value="ECO:0007669"/>
    <property type="project" value="TreeGrafter"/>
</dbReference>
<dbReference type="PANTHER" id="PTHR43050:SF1">
    <property type="entry name" value="SERINE RACEMASE"/>
    <property type="match status" value="1"/>
</dbReference>
<dbReference type="CDD" id="cd01562">
    <property type="entry name" value="Thr-dehyd"/>
    <property type="match status" value="1"/>
</dbReference>
<dbReference type="PANTHER" id="PTHR43050">
    <property type="entry name" value="SERINE / THREONINE RACEMASE FAMILY MEMBER"/>
    <property type="match status" value="1"/>
</dbReference>
<organism evidence="10 11">
    <name type="scientific">Fulvivirga marina</name>
    <dbReference type="NCBI Taxonomy" id="2494733"/>
    <lineage>
        <taxon>Bacteria</taxon>
        <taxon>Pseudomonadati</taxon>
        <taxon>Bacteroidota</taxon>
        <taxon>Cytophagia</taxon>
        <taxon>Cytophagales</taxon>
        <taxon>Fulvivirgaceae</taxon>
        <taxon>Fulvivirga</taxon>
    </lineage>
</organism>
<evidence type="ECO:0000259" key="9">
    <source>
        <dbReference type="Pfam" id="PF00291"/>
    </source>
</evidence>
<dbReference type="GO" id="GO:0070179">
    <property type="term" value="P:D-serine biosynthetic process"/>
    <property type="evidence" value="ECO:0007669"/>
    <property type="project" value="TreeGrafter"/>
</dbReference>
<evidence type="ECO:0000256" key="1">
    <source>
        <dbReference type="ARBA" id="ARBA00001913"/>
    </source>
</evidence>
<comment type="caution">
    <text evidence="10">The sequence shown here is derived from an EMBL/GenBank/DDBJ whole genome shotgun (WGS) entry which is preliminary data.</text>
</comment>
<dbReference type="GO" id="GO:0003941">
    <property type="term" value="F:L-serine ammonia-lyase activity"/>
    <property type="evidence" value="ECO:0007669"/>
    <property type="project" value="TreeGrafter"/>
</dbReference>
<gene>
    <name evidence="10" type="ORF">JMN32_08265</name>
</gene>
<evidence type="ECO:0000256" key="7">
    <source>
        <dbReference type="ARBA" id="ARBA00022898"/>
    </source>
</evidence>
<dbReference type="InterPro" id="IPR001926">
    <property type="entry name" value="TrpB-like_PALP"/>
</dbReference>
<dbReference type="GO" id="GO:0018114">
    <property type="term" value="F:threonine racemase activity"/>
    <property type="evidence" value="ECO:0007669"/>
    <property type="project" value="TreeGrafter"/>
</dbReference>
<dbReference type="Gene3D" id="3.40.50.1100">
    <property type="match status" value="2"/>
</dbReference>
<dbReference type="GO" id="GO:0005524">
    <property type="term" value="F:ATP binding"/>
    <property type="evidence" value="ECO:0007669"/>
    <property type="project" value="TreeGrafter"/>
</dbReference>
<dbReference type="EMBL" id="JAEUGD010000023">
    <property type="protein sequence ID" value="MBL6446299.1"/>
    <property type="molecule type" value="Genomic_DNA"/>
</dbReference>
<dbReference type="GO" id="GO:0008721">
    <property type="term" value="F:D-serine ammonia-lyase activity"/>
    <property type="evidence" value="ECO:0007669"/>
    <property type="project" value="TreeGrafter"/>
</dbReference>
<dbReference type="AlphaFoldDB" id="A0A937KBN2"/>
<evidence type="ECO:0000256" key="5">
    <source>
        <dbReference type="ARBA" id="ARBA00010869"/>
    </source>
</evidence>
<dbReference type="RefSeq" id="WP_202855836.1">
    <property type="nucleotide sequence ID" value="NZ_JAEUGD010000023.1"/>
</dbReference>
<evidence type="ECO:0000256" key="2">
    <source>
        <dbReference type="ARBA" id="ARBA00001933"/>
    </source>
</evidence>
<dbReference type="Pfam" id="PF00291">
    <property type="entry name" value="PALP"/>
    <property type="match status" value="1"/>
</dbReference>
<dbReference type="Proteomes" id="UP000614216">
    <property type="component" value="Unassembled WGS sequence"/>
</dbReference>
<evidence type="ECO:0000313" key="10">
    <source>
        <dbReference type="EMBL" id="MBL6446299.1"/>
    </source>
</evidence>
<evidence type="ECO:0000313" key="11">
    <source>
        <dbReference type="Proteomes" id="UP000614216"/>
    </source>
</evidence>
<reference evidence="10" key="1">
    <citation type="submission" date="2021-01" db="EMBL/GenBank/DDBJ databases">
        <title>Fulvivirga kasyanovii gen. nov., sp nov., a novel member of the phylum Bacteroidetes isolated from seawater in a mussel farm.</title>
        <authorList>
            <person name="Zhao L.-H."/>
            <person name="Wang Z.-J."/>
        </authorList>
    </citation>
    <scope>NUCLEOTIDE SEQUENCE</scope>
    <source>
        <strain evidence="10">29W222</strain>
    </source>
</reference>
<comment type="cofactor">
    <cofactor evidence="3">
        <name>Mn(2+)</name>
        <dbReference type="ChEBI" id="CHEBI:29035"/>
    </cofactor>
</comment>
<accession>A0A937KBN2</accession>
<dbReference type="GO" id="GO:0000287">
    <property type="term" value="F:magnesium ion binding"/>
    <property type="evidence" value="ECO:0007669"/>
    <property type="project" value="TreeGrafter"/>
</dbReference>
<evidence type="ECO:0000256" key="4">
    <source>
        <dbReference type="ARBA" id="ARBA00001946"/>
    </source>
</evidence>
<evidence type="ECO:0000256" key="6">
    <source>
        <dbReference type="ARBA" id="ARBA00022842"/>
    </source>
</evidence>
<comment type="cofactor">
    <cofactor evidence="1">
        <name>Ca(2+)</name>
        <dbReference type="ChEBI" id="CHEBI:29108"/>
    </cofactor>
</comment>
<sequence>MSNIPDRESIIAAHERVAPFIHRTPVYTCESLNKITGANLFFKCENFQKVGAFKARGGMNAILSLSSEERKSGVATHSSGNHAQAVALAAKENGVKAYIVMPSNSATVKKAAVLGYGAELIECEPTLQAREETLQTVVEKTGATLVHPYDDHRIVEGQSTAAKELIEDVNEKLDFILTPVGGGGMLSGASLAAHYFSTGTKVIGCEPSGADDAYRSFKSKKLVPQINPQTIADGLRTSLGKKPFEIIMRHTEDILLADDAETIAAMQMIWERMKIVVESSSSVPLAALIRNKDQFAGKNVGIVISGGNVDLKELPF</sequence>
<keyword evidence="8" id="KW-0456">Lyase</keyword>
<dbReference type="SUPFAM" id="SSF53686">
    <property type="entry name" value="Tryptophan synthase beta subunit-like PLP-dependent enzymes"/>
    <property type="match status" value="1"/>
</dbReference>
<keyword evidence="11" id="KW-1185">Reference proteome</keyword>
<evidence type="ECO:0000256" key="8">
    <source>
        <dbReference type="ARBA" id="ARBA00023239"/>
    </source>
</evidence>
<name>A0A937KBN2_9BACT</name>
<dbReference type="GO" id="GO:0030170">
    <property type="term" value="F:pyridoxal phosphate binding"/>
    <property type="evidence" value="ECO:0007669"/>
    <property type="project" value="InterPro"/>
</dbReference>
<dbReference type="InterPro" id="IPR036052">
    <property type="entry name" value="TrpB-like_PALP_sf"/>
</dbReference>
<dbReference type="FunFam" id="3.40.50.1100:FF:000005">
    <property type="entry name" value="Threonine dehydratase catabolic"/>
    <property type="match status" value="1"/>
</dbReference>
<dbReference type="PROSITE" id="PS00165">
    <property type="entry name" value="DEHYDRATASE_SER_THR"/>
    <property type="match status" value="1"/>
</dbReference>
<dbReference type="InterPro" id="IPR000634">
    <property type="entry name" value="Ser/Thr_deHydtase_PyrdxlP-BS"/>
</dbReference>
<comment type="cofactor">
    <cofactor evidence="2">
        <name>pyridoxal 5'-phosphate</name>
        <dbReference type="ChEBI" id="CHEBI:597326"/>
    </cofactor>
</comment>
<comment type="cofactor">
    <cofactor evidence="4">
        <name>Mg(2+)</name>
        <dbReference type="ChEBI" id="CHEBI:18420"/>
    </cofactor>
</comment>